<feature type="domain" description="ABC transmembrane type-1" evidence="7">
    <location>
        <begin position="16"/>
        <end position="200"/>
    </location>
</feature>
<keyword evidence="2 6" id="KW-0813">Transport</keyword>
<reference evidence="8 9" key="1">
    <citation type="submission" date="2020-08" db="EMBL/GenBank/DDBJ databases">
        <title>Draft genome sequencing of an Anaerocolumna strain isolated from anoxic soil subjected to BSD treatment.</title>
        <authorList>
            <person name="Uek A."/>
            <person name="Tonouchi A."/>
        </authorList>
    </citation>
    <scope>NUCLEOTIDE SEQUENCE [LARGE SCALE GENOMIC DNA]</scope>
    <source>
        <strain evidence="8 9">CTTW</strain>
    </source>
</reference>
<evidence type="ECO:0000256" key="4">
    <source>
        <dbReference type="ARBA" id="ARBA00022989"/>
    </source>
</evidence>
<sequence length="212" mass="23413">MFEYFFKYHDKLFTALIEHLKIVGITLALSVILAFAITILVIRSELISNIILQVFGVVYSIPSLALFSLLIPLMGIGEKTAIFVLVLYNQFLLLRNNISGLRGVDAAVMEAAKGMGMSDWQRLYKVQIPLALPVIMAGIHLAVISTIGIATIAATIHAGGLGRILFDGLRTMNSYKIIWGTIFCAGIALVADILLRTLEKYLYKKAGYQYEL</sequence>
<protein>
    <submittedName>
        <fullName evidence="8">Glycine/betaine ABC transporter permease</fullName>
    </submittedName>
</protein>
<dbReference type="GO" id="GO:0005886">
    <property type="term" value="C:plasma membrane"/>
    <property type="evidence" value="ECO:0007669"/>
    <property type="project" value="UniProtKB-SubCell"/>
</dbReference>
<proteinExistence type="inferred from homology"/>
<dbReference type="PANTHER" id="PTHR30177">
    <property type="entry name" value="GLYCINE BETAINE/L-PROLINE TRANSPORT SYSTEM PERMEASE PROTEIN PROW"/>
    <property type="match status" value="1"/>
</dbReference>
<evidence type="ECO:0000313" key="9">
    <source>
        <dbReference type="Proteomes" id="UP000515703"/>
    </source>
</evidence>
<evidence type="ECO:0000256" key="1">
    <source>
        <dbReference type="ARBA" id="ARBA00004141"/>
    </source>
</evidence>
<dbReference type="EMBL" id="AP023368">
    <property type="protein sequence ID" value="BCJ97776.1"/>
    <property type="molecule type" value="Genomic_DNA"/>
</dbReference>
<dbReference type="Gene3D" id="1.10.3720.10">
    <property type="entry name" value="MetI-like"/>
    <property type="match status" value="1"/>
</dbReference>
<dbReference type="PANTHER" id="PTHR30177:SF4">
    <property type="entry name" value="OSMOPROTECTANT IMPORT PERMEASE PROTEIN OSMW"/>
    <property type="match status" value="1"/>
</dbReference>
<dbReference type="GO" id="GO:0055085">
    <property type="term" value="P:transmembrane transport"/>
    <property type="evidence" value="ECO:0007669"/>
    <property type="project" value="InterPro"/>
</dbReference>
<dbReference type="AlphaFoldDB" id="A0A7I8DNB3"/>
<feature type="transmembrane region" description="Helical" evidence="6">
    <location>
        <begin position="54"/>
        <end position="74"/>
    </location>
</feature>
<comment type="similarity">
    <text evidence="6">Belongs to the binding-protein-dependent transport system permease family.</text>
</comment>
<feature type="transmembrane region" description="Helical" evidence="6">
    <location>
        <begin position="20"/>
        <end position="42"/>
    </location>
</feature>
<reference evidence="8 9" key="2">
    <citation type="submission" date="2020-08" db="EMBL/GenBank/DDBJ databases">
        <authorList>
            <person name="Ueki A."/>
            <person name="Tonouchi A."/>
        </authorList>
    </citation>
    <scope>NUCLEOTIDE SEQUENCE [LARGE SCALE GENOMIC DNA]</scope>
    <source>
        <strain evidence="8 9">CTTW</strain>
    </source>
</reference>
<dbReference type="RefSeq" id="WP_185258169.1">
    <property type="nucleotide sequence ID" value="NZ_AP023368.1"/>
</dbReference>
<comment type="subcellular location">
    <subcellularLocation>
        <location evidence="6">Cell membrane</location>
        <topology evidence="6">Multi-pass membrane protein</topology>
    </subcellularLocation>
    <subcellularLocation>
        <location evidence="1">Membrane</location>
        <topology evidence="1">Multi-pass membrane protein</topology>
    </subcellularLocation>
</comment>
<name>A0A7I8DNB3_9FIRM</name>
<accession>A0A7I8DNB3</accession>
<dbReference type="InterPro" id="IPR051204">
    <property type="entry name" value="ABC_transp_perm/SBD"/>
</dbReference>
<evidence type="ECO:0000256" key="3">
    <source>
        <dbReference type="ARBA" id="ARBA00022692"/>
    </source>
</evidence>
<dbReference type="GO" id="GO:0031460">
    <property type="term" value="P:glycine betaine transport"/>
    <property type="evidence" value="ECO:0007669"/>
    <property type="project" value="TreeGrafter"/>
</dbReference>
<keyword evidence="3 6" id="KW-0812">Transmembrane</keyword>
<gene>
    <name evidence="8" type="ORF">bsdcttw_08170</name>
</gene>
<dbReference type="SUPFAM" id="SSF161098">
    <property type="entry name" value="MetI-like"/>
    <property type="match status" value="1"/>
</dbReference>
<dbReference type="PROSITE" id="PS50928">
    <property type="entry name" value="ABC_TM1"/>
    <property type="match status" value="1"/>
</dbReference>
<evidence type="ECO:0000313" key="8">
    <source>
        <dbReference type="EMBL" id="BCJ97776.1"/>
    </source>
</evidence>
<dbReference type="InterPro" id="IPR000515">
    <property type="entry name" value="MetI-like"/>
</dbReference>
<dbReference type="InterPro" id="IPR035906">
    <property type="entry name" value="MetI-like_sf"/>
</dbReference>
<evidence type="ECO:0000256" key="2">
    <source>
        <dbReference type="ARBA" id="ARBA00022448"/>
    </source>
</evidence>
<dbReference type="Proteomes" id="UP000515703">
    <property type="component" value="Chromosome"/>
</dbReference>
<keyword evidence="4 6" id="KW-1133">Transmembrane helix</keyword>
<evidence type="ECO:0000256" key="5">
    <source>
        <dbReference type="ARBA" id="ARBA00023136"/>
    </source>
</evidence>
<dbReference type="KEGG" id="acht:bsdcttw_08170"/>
<feature type="transmembrane region" description="Helical" evidence="6">
    <location>
        <begin position="177"/>
        <end position="195"/>
    </location>
</feature>
<dbReference type="Pfam" id="PF00528">
    <property type="entry name" value="BPD_transp_1"/>
    <property type="match status" value="1"/>
</dbReference>
<dbReference type="CDD" id="cd06261">
    <property type="entry name" value="TM_PBP2"/>
    <property type="match status" value="1"/>
</dbReference>
<organism evidence="8 9">
    <name type="scientific">Anaerocolumna chitinilytica</name>
    <dbReference type="NCBI Taxonomy" id="1727145"/>
    <lineage>
        <taxon>Bacteria</taxon>
        <taxon>Bacillati</taxon>
        <taxon>Bacillota</taxon>
        <taxon>Clostridia</taxon>
        <taxon>Lachnospirales</taxon>
        <taxon>Lachnospiraceae</taxon>
        <taxon>Anaerocolumna</taxon>
    </lineage>
</organism>
<keyword evidence="9" id="KW-1185">Reference proteome</keyword>
<feature type="transmembrane region" description="Helical" evidence="6">
    <location>
        <begin position="130"/>
        <end position="157"/>
    </location>
</feature>
<evidence type="ECO:0000256" key="6">
    <source>
        <dbReference type="RuleBase" id="RU363032"/>
    </source>
</evidence>
<evidence type="ECO:0000259" key="7">
    <source>
        <dbReference type="PROSITE" id="PS50928"/>
    </source>
</evidence>
<keyword evidence="5 6" id="KW-0472">Membrane</keyword>